<evidence type="ECO:0000313" key="2">
    <source>
        <dbReference type="EMBL" id="KAL2059894.1"/>
    </source>
</evidence>
<comment type="caution">
    <text evidence="2">The sequence shown here is derived from an EMBL/GenBank/DDBJ whole genome shotgun (WGS) entry which is preliminary data.</text>
</comment>
<dbReference type="EMBL" id="JAZHXI010000025">
    <property type="protein sequence ID" value="KAL2059894.1"/>
    <property type="molecule type" value="Genomic_DNA"/>
</dbReference>
<keyword evidence="3" id="KW-1185">Reference proteome</keyword>
<evidence type="ECO:0000313" key="3">
    <source>
        <dbReference type="Proteomes" id="UP001595075"/>
    </source>
</evidence>
<proteinExistence type="predicted"/>
<protein>
    <submittedName>
        <fullName evidence="2">Uncharacterized protein</fullName>
    </submittedName>
</protein>
<evidence type="ECO:0000256" key="1">
    <source>
        <dbReference type="SAM" id="MobiDB-lite"/>
    </source>
</evidence>
<gene>
    <name evidence="2" type="ORF">VTL71DRAFT_10049</name>
</gene>
<feature type="compositionally biased region" description="Polar residues" evidence="1">
    <location>
        <begin position="30"/>
        <end position="42"/>
    </location>
</feature>
<feature type="region of interest" description="Disordered" evidence="1">
    <location>
        <begin position="23"/>
        <end position="43"/>
    </location>
</feature>
<reference evidence="2 3" key="1">
    <citation type="journal article" date="2024" name="Commun. Biol.">
        <title>Comparative genomic analysis of thermophilic fungi reveals convergent evolutionary adaptations and gene losses.</title>
        <authorList>
            <person name="Steindorff A.S."/>
            <person name="Aguilar-Pontes M.V."/>
            <person name="Robinson A.J."/>
            <person name="Andreopoulos B."/>
            <person name="LaButti K."/>
            <person name="Kuo A."/>
            <person name="Mondo S."/>
            <person name="Riley R."/>
            <person name="Otillar R."/>
            <person name="Haridas S."/>
            <person name="Lipzen A."/>
            <person name="Grimwood J."/>
            <person name="Schmutz J."/>
            <person name="Clum A."/>
            <person name="Reid I.D."/>
            <person name="Moisan M.C."/>
            <person name="Butler G."/>
            <person name="Nguyen T.T.M."/>
            <person name="Dewar K."/>
            <person name="Conant G."/>
            <person name="Drula E."/>
            <person name="Henrissat B."/>
            <person name="Hansel C."/>
            <person name="Singer S."/>
            <person name="Hutchinson M.I."/>
            <person name="de Vries R.P."/>
            <person name="Natvig D.O."/>
            <person name="Powell A.J."/>
            <person name="Tsang A."/>
            <person name="Grigoriev I.V."/>
        </authorList>
    </citation>
    <scope>NUCLEOTIDE SEQUENCE [LARGE SCALE GENOMIC DNA]</scope>
    <source>
        <strain evidence="2 3">CBS 494.80</strain>
    </source>
</reference>
<name>A0ABR4BQ72_9HELO</name>
<organism evidence="2 3">
    <name type="scientific">Oculimacula yallundae</name>
    <dbReference type="NCBI Taxonomy" id="86028"/>
    <lineage>
        <taxon>Eukaryota</taxon>
        <taxon>Fungi</taxon>
        <taxon>Dikarya</taxon>
        <taxon>Ascomycota</taxon>
        <taxon>Pezizomycotina</taxon>
        <taxon>Leotiomycetes</taxon>
        <taxon>Helotiales</taxon>
        <taxon>Ploettnerulaceae</taxon>
        <taxon>Oculimacula</taxon>
    </lineage>
</organism>
<accession>A0ABR4BQ72</accession>
<dbReference type="Proteomes" id="UP001595075">
    <property type="component" value="Unassembled WGS sequence"/>
</dbReference>
<sequence length="111" mass="12803">MGALRFIRQLCCFRQQQYDDEEGPSRLVPLTTTATSQPSFHSGTRRLREAEVVFRRRLADLASVTRLNPTEGSETLARHYASQFNKPSGSGRRSWWAEYQESALDPHCRWS</sequence>